<evidence type="ECO:0000313" key="5">
    <source>
        <dbReference type="Proteomes" id="UP000000759"/>
    </source>
</evidence>
<dbReference type="OrthoDB" id="48774at2759"/>
<dbReference type="PANTHER" id="PTHR35580">
    <property type="entry name" value="CELL SURFACE GLYCOPROTEIN (S-LAYER PROTEIN)-LIKE PROTEIN"/>
    <property type="match status" value="1"/>
</dbReference>
<protein>
    <recommendedName>
        <fullName evidence="6">Membrane-associated protein</fullName>
    </recommendedName>
</protein>
<organism evidence="4 5">
    <name type="scientific">Phaeodactylum tricornutum (strain CCAP 1055/1)</name>
    <dbReference type="NCBI Taxonomy" id="556484"/>
    <lineage>
        <taxon>Eukaryota</taxon>
        <taxon>Sar</taxon>
        <taxon>Stramenopiles</taxon>
        <taxon>Ochrophyta</taxon>
        <taxon>Bacillariophyta</taxon>
        <taxon>Bacillariophyceae</taxon>
        <taxon>Bacillariophycidae</taxon>
        <taxon>Naviculales</taxon>
        <taxon>Phaeodactylaceae</taxon>
        <taxon>Phaeodactylum</taxon>
    </lineage>
</organism>
<dbReference type="InterPro" id="IPR052918">
    <property type="entry name" value="Motility_Chemotaxis_Reg"/>
</dbReference>
<evidence type="ECO:0000256" key="1">
    <source>
        <dbReference type="SAM" id="MobiDB-lite"/>
    </source>
</evidence>
<sequence length="855" mass="92135">MSHRMRSLFLGLCLAVLAVFVDSSSPFGIQTNEDTASTFASSMVYDATLSRLYITGATYGREFDKSGSTTPISQNTSDCFFGILQLPVKAANTLPVWIIRQQIGRMNTQEVCSAIYTTGSGSDRKMYVLGHSVESPSVLAPLKLEGPNRTVYGMVLDLNWKGKVHGGHLIESAAVQIPIAMQFDDGDLLIASLKSASPEAQQAVQSQQSQDSTADPTNDGAYFLLQNDKPLSLSLQRLHRMGNRSVAPRLDSGRIEDGPILQTLDSEWWKEFATDQLASVQLSSMIRLNDSTTILAGSTRGTGIAFGGGFAANALDGFLMLFKSRTGNTVSSKRVSSNGMDRILGLCQAADTGFLYVTGMTDGNLLQGEAVPVPSSQPGHYQAFLHKINATTLETIWTYQIGTILVGDDTLQTPQVHGLACDVTLDDKLVYMTGIVKDGAVLTTNGVTGIVPQSAGKDDIFVVQLNTDDGSLNFALQIGTSEDDTLASGIGVLCDKDGNAMLLCNTKGSMFREKSVQPNNFVHSNIAVLSVDRLSGALASEFMQNTGAPTLVPTVAPMAPLLTVIPSSTLSSATAPAQTVNGSSSTELSSEGPSLPFVATNLPTAVPAQAITFSQRPQISPMLIPTNHPSIEARVSTNVPTRGKGSFVLESDLGRDEDEIAAINITNPTTDNAGVSTGRATSNLYIMSAIGLINIIMGSLIVILILQRRNKKKVGAEHALSSRGLQSHSTTGYSDSSLQHHFFNDSNREVEEPLYLDDGVFHDDATFLSGTTLYEIPRSFESSESRLENVDTLLRLKPAYTMATRNRDDEAFKRLKQTRTRTIELERFEPVLEANIARNGIYRPSRDPFDLSRNA</sequence>
<keyword evidence="2" id="KW-1133">Transmembrane helix</keyword>
<dbReference type="InParanoid" id="B7GB92"/>
<reference evidence="4 5" key="1">
    <citation type="journal article" date="2008" name="Nature">
        <title>The Phaeodactylum genome reveals the evolutionary history of diatom genomes.</title>
        <authorList>
            <person name="Bowler C."/>
            <person name="Allen A.E."/>
            <person name="Badger J.H."/>
            <person name="Grimwood J."/>
            <person name="Jabbari K."/>
            <person name="Kuo A."/>
            <person name="Maheswari U."/>
            <person name="Martens C."/>
            <person name="Maumus F."/>
            <person name="Otillar R.P."/>
            <person name="Rayko E."/>
            <person name="Salamov A."/>
            <person name="Vandepoele K."/>
            <person name="Beszteri B."/>
            <person name="Gruber A."/>
            <person name="Heijde M."/>
            <person name="Katinka M."/>
            <person name="Mock T."/>
            <person name="Valentin K."/>
            <person name="Verret F."/>
            <person name="Berges J.A."/>
            <person name="Brownlee C."/>
            <person name="Cadoret J.P."/>
            <person name="Chiovitti A."/>
            <person name="Choi C.J."/>
            <person name="Coesel S."/>
            <person name="De Martino A."/>
            <person name="Detter J.C."/>
            <person name="Durkin C."/>
            <person name="Falciatore A."/>
            <person name="Fournet J."/>
            <person name="Haruta M."/>
            <person name="Huysman M.J."/>
            <person name="Jenkins B.D."/>
            <person name="Jiroutova K."/>
            <person name="Jorgensen R.E."/>
            <person name="Joubert Y."/>
            <person name="Kaplan A."/>
            <person name="Kroger N."/>
            <person name="Kroth P.G."/>
            <person name="La Roche J."/>
            <person name="Lindquist E."/>
            <person name="Lommer M."/>
            <person name="Martin-Jezequel V."/>
            <person name="Lopez P.J."/>
            <person name="Lucas S."/>
            <person name="Mangogna M."/>
            <person name="McGinnis K."/>
            <person name="Medlin L.K."/>
            <person name="Montsant A."/>
            <person name="Oudot-Le Secq M.P."/>
            <person name="Napoli C."/>
            <person name="Obornik M."/>
            <person name="Parker M.S."/>
            <person name="Petit J.L."/>
            <person name="Porcel B.M."/>
            <person name="Poulsen N."/>
            <person name="Robison M."/>
            <person name="Rychlewski L."/>
            <person name="Rynearson T.A."/>
            <person name="Schmutz J."/>
            <person name="Shapiro H."/>
            <person name="Siaut M."/>
            <person name="Stanley M."/>
            <person name="Sussman M.R."/>
            <person name="Taylor A.R."/>
            <person name="Vardi A."/>
            <person name="von Dassow P."/>
            <person name="Vyverman W."/>
            <person name="Willis A."/>
            <person name="Wyrwicz L.S."/>
            <person name="Rokhsar D.S."/>
            <person name="Weissenbach J."/>
            <person name="Armbrust E.V."/>
            <person name="Green B.R."/>
            <person name="Van de Peer Y."/>
            <person name="Grigoriev I.V."/>
        </authorList>
    </citation>
    <scope>NUCLEOTIDE SEQUENCE [LARGE SCALE GENOMIC DNA]</scope>
    <source>
        <strain evidence="4 5">CCAP 1055/1</strain>
    </source>
</reference>
<dbReference type="PaxDb" id="2850-Phatr49624"/>
<dbReference type="Proteomes" id="UP000000759">
    <property type="component" value="Chromosome 23"/>
</dbReference>
<evidence type="ECO:0000256" key="2">
    <source>
        <dbReference type="SAM" id="Phobius"/>
    </source>
</evidence>
<dbReference type="GeneID" id="7198264"/>
<dbReference type="RefSeq" id="XP_002184425.1">
    <property type="nucleotide sequence ID" value="XM_002184389.1"/>
</dbReference>
<name>B7GB92_PHATC</name>
<feature type="region of interest" description="Disordered" evidence="1">
    <location>
        <begin position="200"/>
        <end position="219"/>
    </location>
</feature>
<accession>B7GB92</accession>
<evidence type="ECO:0000313" key="4">
    <source>
        <dbReference type="EMBL" id="EEC44174.1"/>
    </source>
</evidence>
<keyword evidence="3" id="KW-0732">Signal</keyword>
<feature type="transmembrane region" description="Helical" evidence="2">
    <location>
        <begin position="684"/>
        <end position="706"/>
    </location>
</feature>
<keyword evidence="2" id="KW-0812">Transmembrane</keyword>
<evidence type="ECO:0000256" key="3">
    <source>
        <dbReference type="SAM" id="SignalP"/>
    </source>
</evidence>
<keyword evidence="2" id="KW-0472">Membrane</keyword>
<evidence type="ECO:0008006" key="6">
    <source>
        <dbReference type="Google" id="ProtNLM"/>
    </source>
</evidence>
<dbReference type="PANTHER" id="PTHR35580:SF1">
    <property type="entry name" value="PHYTASE-LIKE DOMAIN-CONTAINING PROTEIN"/>
    <property type="match status" value="1"/>
</dbReference>
<dbReference type="EMBL" id="CM000625">
    <property type="protein sequence ID" value="EEC44174.1"/>
    <property type="molecule type" value="Genomic_DNA"/>
</dbReference>
<gene>
    <name evidence="4" type="ORF">PHATRDRAFT_49624</name>
</gene>
<dbReference type="AlphaFoldDB" id="B7GB92"/>
<dbReference type="KEGG" id="pti:PHATRDRAFT_49624"/>
<keyword evidence="5" id="KW-1185">Reference proteome</keyword>
<feature type="chain" id="PRO_5002853086" description="Membrane-associated protein" evidence="3">
    <location>
        <begin position="24"/>
        <end position="855"/>
    </location>
</feature>
<dbReference type="SUPFAM" id="SSF63825">
    <property type="entry name" value="YWTD domain"/>
    <property type="match status" value="1"/>
</dbReference>
<feature type="compositionally biased region" description="Low complexity" evidence="1">
    <location>
        <begin position="200"/>
        <end position="214"/>
    </location>
</feature>
<reference evidence="5" key="2">
    <citation type="submission" date="2008-08" db="EMBL/GenBank/DDBJ databases">
        <authorList>
            <consortium name="Diatom Consortium"/>
            <person name="Grigoriev I."/>
            <person name="Grimwood J."/>
            <person name="Kuo A."/>
            <person name="Otillar R.P."/>
            <person name="Salamov A."/>
            <person name="Detter J.C."/>
            <person name="Lindquist E."/>
            <person name="Shapiro H."/>
            <person name="Lucas S."/>
            <person name="Glavina del Rio T."/>
            <person name="Pitluck S."/>
            <person name="Rokhsar D."/>
            <person name="Bowler C."/>
        </authorList>
    </citation>
    <scope>GENOME REANNOTATION</scope>
    <source>
        <strain evidence="5">CCAP 1055/1</strain>
    </source>
</reference>
<feature type="signal peptide" evidence="3">
    <location>
        <begin position="1"/>
        <end position="23"/>
    </location>
</feature>
<proteinExistence type="predicted"/>
<dbReference type="HOGENOM" id="CLU_335410_0_0_1"/>